<keyword evidence="7" id="KW-0227">DNA damage</keyword>
<dbReference type="InterPro" id="IPR036895">
    <property type="entry name" value="Uracil-DNA_glycosylase-like_sf"/>
</dbReference>
<dbReference type="GO" id="GO:0046872">
    <property type="term" value="F:metal ion binding"/>
    <property type="evidence" value="ECO:0007669"/>
    <property type="project" value="UniProtKB-KW"/>
</dbReference>
<evidence type="ECO:0000256" key="8">
    <source>
        <dbReference type="ARBA" id="ARBA00022801"/>
    </source>
</evidence>
<dbReference type="NCBIfam" id="TIGR00758">
    <property type="entry name" value="UDG_fam4"/>
    <property type="match status" value="1"/>
</dbReference>
<evidence type="ECO:0000256" key="4">
    <source>
        <dbReference type="ARBA" id="ARBA00019403"/>
    </source>
</evidence>
<evidence type="ECO:0000256" key="10">
    <source>
        <dbReference type="ARBA" id="ARBA00023014"/>
    </source>
</evidence>
<evidence type="ECO:0000256" key="5">
    <source>
        <dbReference type="ARBA" id="ARBA00022485"/>
    </source>
</evidence>
<evidence type="ECO:0000259" key="12">
    <source>
        <dbReference type="SMART" id="SM00986"/>
    </source>
</evidence>
<dbReference type="PANTHER" id="PTHR33693:SF1">
    <property type="entry name" value="TYPE-4 URACIL-DNA GLYCOSYLASE"/>
    <property type="match status" value="1"/>
</dbReference>
<evidence type="ECO:0000256" key="1">
    <source>
        <dbReference type="ARBA" id="ARBA00001400"/>
    </source>
</evidence>
<dbReference type="RefSeq" id="WP_054672595.1">
    <property type="nucleotide sequence ID" value="NZ_BMOF01000001.1"/>
</dbReference>
<evidence type="ECO:0000313" key="13">
    <source>
        <dbReference type="EMBL" id="GGJ90336.1"/>
    </source>
</evidence>
<comment type="caution">
    <text evidence="13">The sequence shown here is derived from an EMBL/GenBank/DDBJ whole genome shotgun (WGS) entry which is preliminary data.</text>
</comment>
<dbReference type="CDD" id="cd10030">
    <property type="entry name" value="UDG-F4_TTUDGA_SPO1dp_like"/>
    <property type="match status" value="1"/>
</dbReference>
<keyword evidence="6" id="KW-0479">Metal-binding</keyword>
<evidence type="ECO:0000313" key="14">
    <source>
        <dbReference type="Proteomes" id="UP000637720"/>
    </source>
</evidence>
<keyword evidence="9" id="KW-0408">Iron</keyword>
<dbReference type="InterPro" id="IPR005122">
    <property type="entry name" value="Uracil-DNA_glycosylase-like"/>
</dbReference>
<dbReference type="AlphaFoldDB" id="A0A8J3B508"/>
<keyword evidence="10" id="KW-0411">Iron-sulfur</keyword>
<dbReference type="InterPro" id="IPR005273">
    <property type="entry name" value="Ura-DNA_glyco_family4"/>
</dbReference>
<evidence type="ECO:0000256" key="9">
    <source>
        <dbReference type="ARBA" id="ARBA00023004"/>
    </source>
</evidence>
<keyword evidence="11" id="KW-0234">DNA repair</keyword>
<evidence type="ECO:0000256" key="2">
    <source>
        <dbReference type="ARBA" id="ARBA00006521"/>
    </source>
</evidence>
<dbReference type="EMBL" id="BMOF01000001">
    <property type="protein sequence ID" value="GGJ90336.1"/>
    <property type="molecule type" value="Genomic_DNA"/>
</dbReference>
<sequence length="201" mass="22575">MQLRPAATLDELRAQVLDCTACRLCQSRTQVVFGEGNPHSPLMIVGEGPGATEDEMGRPFVGKAGQLLNRILEAAGIRREAIYITNIVKCRPPGNRTPEYDEMMTCIAILRAQFKLIRPKILVLLGAAPTRAILDKNARITQVRGTWWERKGVRIMPTYHPAYLLRNPTKKREAWEDWQKVRDAYVALLAEQGEPSGRNVG</sequence>
<dbReference type="Pfam" id="PF03167">
    <property type="entry name" value="UDG"/>
    <property type="match status" value="1"/>
</dbReference>
<dbReference type="Proteomes" id="UP000637720">
    <property type="component" value="Unassembled WGS sequence"/>
</dbReference>
<dbReference type="EC" id="3.2.2.27" evidence="3"/>
<dbReference type="PANTHER" id="PTHR33693">
    <property type="entry name" value="TYPE-5 URACIL-DNA GLYCOSYLASE"/>
    <property type="match status" value="1"/>
</dbReference>
<name>A0A8J3B508_9BACI</name>
<dbReference type="Gene3D" id="3.40.470.10">
    <property type="entry name" value="Uracil-DNA glycosylase-like domain"/>
    <property type="match status" value="1"/>
</dbReference>
<keyword evidence="8" id="KW-0378">Hydrolase</keyword>
<proteinExistence type="inferred from homology"/>
<dbReference type="SMART" id="SM00987">
    <property type="entry name" value="UreE_C"/>
    <property type="match status" value="1"/>
</dbReference>
<dbReference type="SMART" id="SM00986">
    <property type="entry name" value="UDG"/>
    <property type="match status" value="1"/>
</dbReference>
<dbReference type="InterPro" id="IPR051536">
    <property type="entry name" value="UDG_Type-4/5"/>
</dbReference>
<protein>
    <recommendedName>
        <fullName evidence="4">Type-4 uracil-DNA glycosylase</fullName>
        <ecNumber evidence="3">3.2.2.27</ecNumber>
    </recommendedName>
</protein>
<dbReference type="GO" id="GO:0006281">
    <property type="term" value="P:DNA repair"/>
    <property type="evidence" value="ECO:0007669"/>
    <property type="project" value="UniProtKB-KW"/>
</dbReference>
<evidence type="ECO:0000256" key="7">
    <source>
        <dbReference type="ARBA" id="ARBA00022763"/>
    </source>
</evidence>
<evidence type="ECO:0000256" key="6">
    <source>
        <dbReference type="ARBA" id="ARBA00022723"/>
    </source>
</evidence>
<evidence type="ECO:0000256" key="3">
    <source>
        <dbReference type="ARBA" id="ARBA00012030"/>
    </source>
</evidence>
<reference evidence="13" key="2">
    <citation type="submission" date="2020-09" db="EMBL/GenBank/DDBJ databases">
        <authorList>
            <person name="Sun Q."/>
            <person name="Ohkuma M."/>
        </authorList>
    </citation>
    <scope>NUCLEOTIDE SEQUENCE</scope>
    <source>
        <strain evidence="13">JCM 14719</strain>
    </source>
</reference>
<accession>A0A8J3B508</accession>
<dbReference type="GO" id="GO:0004844">
    <property type="term" value="F:uracil DNA N-glycosylase activity"/>
    <property type="evidence" value="ECO:0007669"/>
    <property type="project" value="UniProtKB-EC"/>
</dbReference>
<feature type="domain" description="Uracil-DNA glycosylase-like" evidence="12">
    <location>
        <begin position="33"/>
        <end position="179"/>
    </location>
</feature>
<comment type="catalytic activity">
    <reaction evidence="1">
        <text>Hydrolyzes single-stranded DNA or mismatched double-stranded DNA and polynucleotides, releasing free uracil.</text>
        <dbReference type="EC" id="3.2.2.27"/>
    </reaction>
</comment>
<dbReference type="GO" id="GO:0051539">
    <property type="term" value="F:4 iron, 4 sulfur cluster binding"/>
    <property type="evidence" value="ECO:0007669"/>
    <property type="project" value="UniProtKB-KW"/>
</dbReference>
<organism evidence="13 14">
    <name type="scientific">Calditerricola satsumensis</name>
    <dbReference type="NCBI Taxonomy" id="373054"/>
    <lineage>
        <taxon>Bacteria</taxon>
        <taxon>Bacillati</taxon>
        <taxon>Bacillota</taxon>
        <taxon>Bacilli</taxon>
        <taxon>Bacillales</taxon>
        <taxon>Bacillaceae</taxon>
        <taxon>Calditerricola</taxon>
    </lineage>
</organism>
<keyword evidence="5" id="KW-0004">4Fe-4S</keyword>
<keyword evidence="14" id="KW-1185">Reference proteome</keyword>
<evidence type="ECO:0000256" key="11">
    <source>
        <dbReference type="ARBA" id="ARBA00023204"/>
    </source>
</evidence>
<comment type="similarity">
    <text evidence="2">Belongs to the uracil-DNA glycosylase (UDG) superfamily. Type 4 (UDGa) family.</text>
</comment>
<dbReference type="SUPFAM" id="SSF52141">
    <property type="entry name" value="Uracil-DNA glycosylase-like"/>
    <property type="match status" value="1"/>
</dbReference>
<reference evidence="13" key="1">
    <citation type="journal article" date="2014" name="Int. J. Syst. Evol. Microbiol.">
        <title>Complete genome sequence of Corynebacterium casei LMG S-19264T (=DSM 44701T), isolated from a smear-ripened cheese.</title>
        <authorList>
            <consortium name="US DOE Joint Genome Institute (JGI-PGF)"/>
            <person name="Walter F."/>
            <person name="Albersmeier A."/>
            <person name="Kalinowski J."/>
            <person name="Ruckert C."/>
        </authorList>
    </citation>
    <scope>NUCLEOTIDE SEQUENCE</scope>
    <source>
        <strain evidence="13">JCM 14719</strain>
    </source>
</reference>
<gene>
    <name evidence="13" type="ORF">GCM10007043_00030</name>
</gene>